<dbReference type="NCBIfam" id="NF003967">
    <property type="entry name" value="PRK05461.1"/>
    <property type="match status" value="1"/>
</dbReference>
<sequence length="229" mass="25001">MRAAAGGGSIETPSLADLRSGLEAAVKAEDYQTAAQIRDRINELEQADPLVLAERELEQAISEERFEDAAAVRDRLKELRPAPPPLPQPAAAFDSSATTASDLVTDGVRVTCRSFYVPGESVPARGAYFFGYEITITNESDDTVKLMERSWVITNGQGKTQQVRGAGVVGEQPELAPGQSFQYRSACPLPTPQGSMEGHYEFYARDKASGQWRRSFLVKIGQFALRSDL</sequence>
<dbReference type="AlphaFoldDB" id="A0A9D4TKH2"/>
<dbReference type="InterPro" id="IPR007474">
    <property type="entry name" value="ApaG_domain"/>
</dbReference>
<accession>A0A9D4TKH2</accession>
<name>A0A9D4TKH2_CHLVU</name>
<protein>
    <submittedName>
        <fullName evidence="3">Uncharacterized protein</fullName>
    </submittedName>
</protein>
<gene>
    <name evidence="3" type="ORF">D9Q98_006556</name>
</gene>
<evidence type="ECO:0000259" key="1">
    <source>
        <dbReference type="PROSITE" id="PS50151"/>
    </source>
</evidence>
<dbReference type="PANTHER" id="PTHR47191">
    <property type="entry name" value="OS05G0170800 PROTEIN"/>
    <property type="match status" value="1"/>
</dbReference>
<proteinExistence type="predicted"/>
<evidence type="ECO:0000259" key="2">
    <source>
        <dbReference type="PROSITE" id="PS51087"/>
    </source>
</evidence>
<dbReference type="InterPro" id="IPR050718">
    <property type="entry name" value="ApaG-like"/>
</dbReference>
<dbReference type="InterPro" id="IPR001943">
    <property type="entry name" value="UVR_dom"/>
</dbReference>
<dbReference type="PANTHER" id="PTHR47191:SF2">
    <property type="entry name" value="OS05G0170800 PROTEIN"/>
    <property type="match status" value="1"/>
</dbReference>
<dbReference type="PROSITE" id="PS51087">
    <property type="entry name" value="APAG"/>
    <property type="match status" value="1"/>
</dbReference>
<feature type="domain" description="ApaG" evidence="2">
    <location>
        <begin position="102"/>
        <end position="229"/>
    </location>
</feature>
<dbReference type="InterPro" id="IPR036767">
    <property type="entry name" value="ApaG_sf"/>
</dbReference>
<dbReference type="Gene3D" id="2.60.40.1470">
    <property type="entry name" value="ApaG domain"/>
    <property type="match status" value="1"/>
</dbReference>
<dbReference type="Pfam" id="PF04379">
    <property type="entry name" value="DUF525"/>
    <property type="match status" value="1"/>
</dbReference>
<dbReference type="PROSITE" id="PS50151">
    <property type="entry name" value="UVR"/>
    <property type="match status" value="2"/>
</dbReference>
<keyword evidence="4" id="KW-1185">Reference proteome</keyword>
<evidence type="ECO:0000313" key="3">
    <source>
        <dbReference type="EMBL" id="KAI3428176.1"/>
    </source>
</evidence>
<feature type="domain" description="UVR" evidence="1">
    <location>
        <begin position="47"/>
        <end position="82"/>
    </location>
</feature>
<comment type="caution">
    <text evidence="3">The sequence shown here is derived from an EMBL/GenBank/DDBJ whole genome shotgun (WGS) entry which is preliminary data.</text>
</comment>
<feature type="domain" description="UVR" evidence="1">
    <location>
        <begin position="12"/>
        <end position="47"/>
    </location>
</feature>
<organism evidence="3 4">
    <name type="scientific">Chlorella vulgaris</name>
    <name type="common">Green alga</name>
    <dbReference type="NCBI Taxonomy" id="3077"/>
    <lineage>
        <taxon>Eukaryota</taxon>
        <taxon>Viridiplantae</taxon>
        <taxon>Chlorophyta</taxon>
        <taxon>core chlorophytes</taxon>
        <taxon>Trebouxiophyceae</taxon>
        <taxon>Chlorellales</taxon>
        <taxon>Chlorellaceae</taxon>
        <taxon>Chlorella clade</taxon>
        <taxon>Chlorella</taxon>
    </lineage>
</organism>
<evidence type="ECO:0000313" key="4">
    <source>
        <dbReference type="Proteomes" id="UP001055712"/>
    </source>
</evidence>
<dbReference type="OrthoDB" id="2305498at2759"/>
<reference evidence="3" key="1">
    <citation type="journal article" date="2019" name="Plant J.">
        <title>Chlorella vulgaris genome assembly and annotation reveals the molecular basis for metabolic acclimation to high light conditions.</title>
        <authorList>
            <person name="Cecchin M."/>
            <person name="Marcolungo L."/>
            <person name="Rossato M."/>
            <person name="Girolomoni L."/>
            <person name="Cosentino E."/>
            <person name="Cuine S."/>
            <person name="Li-Beisson Y."/>
            <person name="Delledonne M."/>
            <person name="Ballottari M."/>
        </authorList>
    </citation>
    <scope>NUCLEOTIDE SEQUENCE</scope>
    <source>
        <strain evidence="3">211/11P</strain>
    </source>
</reference>
<dbReference type="Pfam" id="PF02151">
    <property type="entry name" value="UVR"/>
    <property type="match status" value="2"/>
</dbReference>
<dbReference type="EMBL" id="SIDB01000009">
    <property type="protein sequence ID" value="KAI3428176.1"/>
    <property type="molecule type" value="Genomic_DNA"/>
</dbReference>
<dbReference type="Proteomes" id="UP001055712">
    <property type="component" value="Unassembled WGS sequence"/>
</dbReference>
<reference evidence="3" key="2">
    <citation type="submission" date="2020-11" db="EMBL/GenBank/DDBJ databases">
        <authorList>
            <person name="Cecchin M."/>
            <person name="Marcolungo L."/>
            <person name="Rossato M."/>
            <person name="Girolomoni L."/>
            <person name="Cosentino E."/>
            <person name="Cuine S."/>
            <person name="Li-Beisson Y."/>
            <person name="Delledonne M."/>
            <person name="Ballottari M."/>
        </authorList>
    </citation>
    <scope>NUCLEOTIDE SEQUENCE</scope>
    <source>
        <strain evidence="3">211/11P</strain>
        <tissue evidence="3">Whole cell</tissue>
    </source>
</reference>
<dbReference type="Gene3D" id="4.10.860.10">
    <property type="entry name" value="UVR domain"/>
    <property type="match status" value="1"/>
</dbReference>
<dbReference type="SUPFAM" id="SSF110069">
    <property type="entry name" value="ApaG-like"/>
    <property type="match status" value="1"/>
</dbReference>